<reference evidence="2 3" key="2">
    <citation type="submission" date="2018-11" db="EMBL/GenBank/DDBJ databases">
        <authorList>
            <consortium name="Pathogen Informatics"/>
        </authorList>
    </citation>
    <scope>NUCLEOTIDE SEQUENCE [LARGE SCALE GENOMIC DNA]</scope>
</reference>
<evidence type="ECO:0000313" key="2">
    <source>
        <dbReference type="EMBL" id="VDN22980.1"/>
    </source>
</evidence>
<dbReference type="Proteomes" id="UP000271098">
    <property type="component" value="Unassembled WGS sequence"/>
</dbReference>
<keyword evidence="3" id="KW-1185">Reference proteome</keyword>
<protein>
    <submittedName>
        <fullName evidence="4">KCNQ_channel domain-containing protein</fullName>
    </submittedName>
</protein>
<feature type="region of interest" description="Disordered" evidence="1">
    <location>
        <begin position="21"/>
        <end position="47"/>
    </location>
</feature>
<feature type="compositionally biased region" description="Basic and acidic residues" evidence="1">
    <location>
        <begin position="105"/>
        <end position="123"/>
    </location>
</feature>
<proteinExistence type="predicted"/>
<reference evidence="4" key="1">
    <citation type="submission" date="2016-06" db="UniProtKB">
        <authorList>
            <consortium name="WormBaseParasite"/>
        </authorList>
    </citation>
    <scope>IDENTIFICATION</scope>
</reference>
<feature type="compositionally biased region" description="Basic and acidic residues" evidence="1">
    <location>
        <begin position="28"/>
        <end position="47"/>
    </location>
</feature>
<dbReference type="EMBL" id="UYRT01080564">
    <property type="protein sequence ID" value="VDN22980.1"/>
    <property type="molecule type" value="Genomic_DNA"/>
</dbReference>
<gene>
    <name evidence="2" type="ORF">GPUH_LOCUS13786</name>
</gene>
<evidence type="ECO:0000313" key="3">
    <source>
        <dbReference type="Proteomes" id="UP000271098"/>
    </source>
</evidence>
<dbReference type="WBParaSite" id="GPUH_0001380101-mRNA-1">
    <property type="protein sequence ID" value="GPUH_0001380101-mRNA-1"/>
    <property type="gene ID" value="GPUH_0001380101"/>
</dbReference>
<dbReference type="AlphaFoldDB" id="A0A183DYJ5"/>
<evidence type="ECO:0000313" key="4">
    <source>
        <dbReference type="WBParaSite" id="GPUH_0001380101-mRNA-1"/>
    </source>
</evidence>
<organism evidence="4">
    <name type="scientific">Gongylonema pulchrum</name>
    <dbReference type="NCBI Taxonomy" id="637853"/>
    <lineage>
        <taxon>Eukaryota</taxon>
        <taxon>Metazoa</taxon>
        <taxon>Ecdysozoa</taxon>
        <taxon>Nematoda</taxon>
        <taxon>Chromadorea</taxon>
        <taxon>Rhabditida</taxon>
        <taxon>Spirurina</taxon>
        <taxon>Spiruromorpha</taxon>
        <taxon>Spiruroidea</taxon>
        <taxon>Gongylonematidae</taxon>
        <taxon>Gongylonema</taxon>
    </lineage>
</organism>
<sequence>MAASEARTRIPISLQRSRFAFAPPASSRIDKTNEHCKDRPQESSEATRRISFDAAKKEPNLFQPDSWMDGPIKWRKLDELQEQVNRSIALLQQWKFAKKQASKHQEIKEKTHEKQHVNGDSRMDGPINCKILRSLEVQVNQYSESVQRLYRRMKTTGSKKHFRGHLRSGSF</sequence>
<accession>A0A183DYJ5</accession>
<evidence type="ECO:0000256" key="1">
    <source>
        <dbReference type="SAM" id="MobiDB-lite"/>
    </source>
</evidence>
<feature type="region of interest" description="Disordered" evidence="1">
    <location>
        <begin position="105"/>
        <end position="124"/>
    </location>
</feature>
<name>A0A183DYJ5_9BILA</name>